<name>A0A9X4NIY0_9LACT</name>
<evidence type="ECO:0000313" key="1">
    <source>
        <dbReference type="EMBL" id="MDG4984554.1"/>
    </source>
</evidence>
<sequence length="110" mass="13236">MTEEKLSMRQNFENKNEDCYPIKVYFYDGTSNPEIVAKIKDKESLMESNFASSEYLKLKNYYVDPKIKDFQRENIRRYGLPMNKNLEQFNKDNVVHNSTQHITQNKIMKR</sequence>
<gene>
    <name evidence="1" type="ORF">OGZ51_10395</name>
</gene>
<dbReference type="Proteomes" id="UP001152614">
    <property type="component" value="Unassembled WGS sequence"/>
</dbReference>
<dbReference type="AlphaFoldDB" id="A0A9X4NIY0"/>
<comment type="caution">
    <text evidence="1">The sequence shown here is derived from an EMBL/GenBank/DDBJ whole genome shotgun (WGS) entry which is preliminary data.</text>
</comment>
<protein>
    <submittedName>
        <fullName evidence="1">Uncharacterized protein</fullName>
    </submittedName>
</protein>
<evidence type="ECO:0000313" key="2">
    <source>
        <dbReference type="Proteomes" id="UP001152614"/>
    </source>
</evidence>
<reference evidence="1" key="2">
    <citation type="journal article" date="2023" name="Food Microbiol.">
        <title>Evaluation of the fermentation potential of lactic acid bacteria isolated from herbs, fruits and vegetables as starter cultures in nut-based milk alternatives.</title>
        <authorList>
            <person name="Huang W."/>
            <person name="Dong A."/>
            <person name="Pham H.T."/>
            <person name="Zhou C."/>
            <person name="Huo Z."/>
            <person name="Watjen A.P."/>
            <person name="Prakash S."/>
            <person name="Bang-Berthelsen C.H."/>
            <person name="Turner M.S."/>
        </authorList>
    </citation>
    <scope>NUCLEOTIDE SEQUENCE</scope>
    <source>
        <strain evidence="1">3</strain>
    </source>
</reference>
<organism evidence="1 2">
    <name type="scientific">Lactococcus lactis</name>
    <dbReference type="NCBI Taxonomy" id="1358"/>
    <lineage>
        <taxon>Bacteria</taxon>
        <taxon>Bacillati</taxon>
        <taxon>Bacillota</taxon>
        <taxon>Bacilli</taxon>
        <taxon>Lactobacillales</taxon>
        <taxon>Streptococcaceae</taxon>
        <taxon>Lactococcus</taxon>
    </lineage>
</organism>
<accession>A0A9X4NIY0</accession>
<dbReference type="RefSeq" id="WP_278229171.1">
    <property type="nucleotide sequence ID" value="NZ_JAOWLY010000010.1"/>
</dbReference>
<proteinExistence type="predicted"/>
<reference evidence="1" key="1">
    <citation type="submission" date="2022-10" db="EMBL/GenBank/DDBJ databases">
        <authorList>
            <person name="Turner M.S."/>
            <person name="Huang W."/>
        </authorList>
    </citation>
    <scope>NUCLEOTIDE SEQUENCE</scope>
    <source>
        <strain evidence="1">3</strain>
    </source>
</reference>
<dbReference type="EMBL" id="JAOWLY010000010">
    <property type="protein sequence ID" value="MDG4984554.1"/>
    <property type="molecule type" value="Genomic_DNA"/>
</dbReference>